<proteinExistence type="predicted"/>
<evidence type="ECO:0000313" key="2">
    <source>
        <dbReference type="Proteomes" id="UP000250831"/>
    </source>
</evidence>
<dbReference type="RefSeq" id="WP_108634314.1">
    <property type="nucleotide sequence ID" value="NZ_QCXX01000003.1"/>
</dbReference>
<keyword evidence="2" id="KW-1185">Reference proteome</keyword>
<reference evidence="1 2" key="1">
    <citation type="submission" date="2018-04" db="EMBL/GenBank/DDBJ databases">
        <title>Sphingobacterium sp. M46 Genome.</title>
        <authorList>
            <person name="Cheng J."/>
            <person name="Li Y."/>
        </authorList>
    </citation>
    <scope>NUCLEOTIDE SEQUENCE [LARGE SCALE GENOMIC DNA]</scope>
    <source>
        <strain evidence="1 2">M46</strain>
    </source>
</reference>
<sequence>MDILAKYKFADWLYNRFVENYKNKNITEAFTFLTVLSEYKFFAQDIRKLSDQRRHIKELHTKITKALKEETAHKLFLTGEEGKAEFNREMKAYEDFLRKEGFSEQAITEYVSDRKMNYYGSN</sequence>
<dbReference type="OrthoDB" id="1259981at2"/>
<gene>
    <name evidence="1" type="ORF">DCO56_13670</name>
</gene>
<dbReference type="EMBL" id="QCXX01000003">
    <property type="protein sequence ID" value="PUV24388.1"/>
    <property type="molecule type" value="Genomic_DNA"/>
</dbReference>
<organism evidence="1 2">
    <name type="scientific">Sphingobacterium athyrii</name>
    <dbReference type="NCBI Taxonomy" id="2152717"/>
    <lineage>
        <taxon>Bacteria</taxon>
        <taxon>Pseudomonadati</taxon>
        <taxon>Bacteroidota</taxon>
        <taxon>Sphingobacteriia</taxon>
        <taxon>Sphingobacteriales</taxon>
        <taxon>Sphingobacteriaceae</taxon>
        <taxon>Sphingobacterium</taxon>
    </lineage>
</organism>
<comment type="caution">
    <text evidence="1">The sequence shown here is derived from an EMBL/GenBank/DDBJ whole genome shotgun (WGS) entry which is preliminary data.</text>
</comment>
<accession>A0A363NUJ7</accession>
<dbReference type="Proteomes" id="UP000250831">
    <property type="component" value="Unassembled WGS sequence"/>
</dbReference>
<dbReference type="AlphaFoldDB" id="A0A363NUJ7"/>
<protein>
    <submittedName>
        <fullName evidence="1">Uncharacterized protein</fullName>
    </submittedName>
</protein>
<name>A0A363NUJ7_9SPHI</name>
<evidence type="ECO:0000313" key="1">
    <source>
        <dbReference type="EMBL" id="PUV24388.1"/>
    </source>
</evidence>